<dbReference type="EMBL" id="RJSF01000019">
    <property type="protein sequence ID" value="RNM15998.1"/>
    <property type="molecule type" value="Genomic_DNA"/>
</dbReference>
<gene>
    <name evidence="2" type="ORF">EFL26_07525</name>
</gene>
<dbReference type="SUPFAM" id="SSF54909">
    <property type="entry name" value="Dimeric alpha+beta barrel"/>
    <property type="match status" value="1"/>
</dbReference>
<evidence type="ECO:0000313" key="2">
    <source>
        <dbReference type="EMBL" id="RNM15998.1"/>
    </source>
</evidence>
<accession>A0A3N0GV05</accession>
<dbReference type="InterPro" id="IPR007138">
    <property type="entry name" value="ABM_dom"/>
</dbReference>
<sequence length="106" mass="11418">MLVVNRFRVSAGDAAQFRDDLVAAHEVLAGQVGYLEGSAGRNVDDPGLWVLVTRWRDVGSYRRALSSYDVKLGAVPLLSRAVDEPSAFEDADGELNEAIPRNAGTS</sequence>
<evidence type="ECO:0000259" key="1">
    <source>
        <dbReference type="Pfam" id="PF03992"/>
    </source>
</evidence>
<keyword evidence="2" id="KW-0503">Monooxygenase</keyword>
<dbReference type="GO" id="GO:0004497">
    <property type="term" value="F:monooxygenase activity"/>
    <property type="evidence" value="ECO:0007669"/>
    <property type="project" value="UniProtKB-KW"/>
</dbReference>
<protein>
    <submittedName>
        <fullName evidence="2">Antibiotic biosynthesis monooxygenase</fullName>
    </submittedName>
</protein>
<dbReference type="InterPro" id="IPR011008">
    <property type="entry name" value="Dimeric_a/b-barrel"/>
</dbReference>
<dbReference type="AlphaFoldDB" id="A0A3N0GV05"/>
<keyword evidence="3" id="KW-1185">Reference proteome</keyword>
<dbReference type="Proteomes" id="UP000279994">
    <property type="component" value="Unassembled WGS sequence"/>
</dbReference>
<feature type="domain" description="ABM" evidence="1">
    <location>
        <begin position="2"/>
        <end position="69"/>
    </location>
</feature>
<organism evidence="2 3">
    <name type="scientific">Nocardioides pocheonensis</name>
    <dbReference type="NCBI Taxonomy" id="661485"/>
    <lineage>
        <taxon>Bacteria</taxon>
        <taxon>Bacillati</taxon>
        <taxon>Actinomycetota</taxon>
        <taxon>Actinomycetes</taxon>
        <taxon>Propionibacteriales</taxon>
        <taxon>Nocardioidaceae</taxon>
        <taxon>Nocardioides</taxon>
    </lineage>
</organism>
<comment type="caution">
    <text evidence="2">The sequence shown here is derived from an EMBL/GenBank/DDBJ whole genome shotgun (WGS) entry which is preliminary data.</text>
</comment>
<evidence type="ECO:0000313" key="3">
    <source>
        <dbReference type="Proteomes" id="UP000279994"/>
    </source>
</evidence>
<proteinExistence type="predicted"/>
<reference evidence="2 3" key="1">
    <citation type="submission" date="2018-11" db="EMBL/GenBank/DDBJ databases">
        <authorList>
            <person name="Li F."/>
        </authorList>
    </citation>
    <scope>NUCLEOTIDE SEQUENCE [LARGE SCALE GENOMIC DNA]</scope>
    <source>
        <strain evidence="2 3">Gsoil 818</strain>
    </source>
</reference>
<dbReference type="Pfam" id="PF03992">
    <property type="entry name" value="ABM"/>
    <property type="match status" value="1"/>
</dbReference>
<dbReference type="Gene3D" id="3.30.70.100">
    <property type="match status" value="1"/>
</dbReference>
<dbReference type="RefSeq" id="WP_123222252.1">
    <property type="nucleotide sequence ID" value="NZ_RJSF01000019.1"/>
</dbReference>
<keyword evidence="2" id="KW-0560">Oxidoreductase</keyword>
<dbReference type="OrthoDB" id="5193042at2"/>
<name>A0A3N0GV05_9ACTN</name>